<dbReference type="Pfam" id="PF00118">
    <property type="entry name" value="Cpn60_TCP1"/>
    <property type="match status" value="1"/>
</dbReference>
<dbReference type="RefSeq" id="XP_056514214.1">
    <property type="nucleotide sequence ID" value="XM_056653147.1"/>
</dbReference>
<evidence type="ECO:0000256" key="5">
    <source>
        <dbReference type="ARBA" id="ARBA00022670"/>
    </source>
</evidence>
<dbReference type="PANTHER" id="PTHR11353">
    <property type="entry name" value="CHAPERONIN"/>
    <property type="match status" value="1"/>
</dbReference>
<sequence>MLSQPNMQIFHSVRSPLWRLKQAHPACLHTPIDPRLSLAPQTPASRPFSRWATGLSSIKEPLRLRPHKCAYRGPPASTFTKNLPASRRPFSSGQRFHYYRNQYNRFAGTGVTTLLFRFLRNAKPEHYLVVGVIASGLYLYNTDEVEMTGRRRFNCISHRRELMMGAEIYQEILDENRGRLLPDDHPLTEAIDGVLQRLIPQARIEGAEWKVHVINDDNTANAFVLPGGQVFVYTGIMPMCRDMHGVAAVLGHEIAHVIAHHYGERMSHRFLSLAAIYLISFLFDISGEFPSLFMDILYKLPNSRIQEAEADSMGLTMMSKACYNPEAAADFWARMQEREKQAPPQFMSTHPATYNRLEAIRGWMLKAMAIYQDSGCEALGFIRPSQAGLFKPGYQSHDAEDGAVIRNIEACQAISQTVQTSLGPYGRNKIVINHLQKMILTSDAATILRELDVVHPAAKLLVMASQQQDAEMGDGTNLVIVLAGELLKKAEELIRLGLKTSDIVQGYEKASNFALKVLEELEVDRLQEMRSQTELSKALRTVVASKQSGTEDILANLVAEAVLAVLPKNPLNFNVDNVRVVKIMGGSLEQSRVIKGMVFGREPDGIVKQARKAKVGVFSCPIDVSQTETKGTVLLKNAQEMVDYTKGEEERLETAIKELYDSGLRVVVAGSTVGELAMHYLNRFNILVVKILSKFELRRLCRVVGATPLARLGAPMPDEMGAVDVVETTEIGGDRVTVFRQEDANAVTRTATIVLRGATQNHLEDVERAIDDGVNVVKAITKDPRLVPGAGATEIQLVERISNFADKTPGLPQHAIRKYAEAFEVIPRTLAESAGLDATEVLSRLYTAHHRTTTANGQSESSGEEEEGSSSDEEEPYWTTGVDLEVGSSAGTLDAVEEGILDLMASKSWAIRLASEAARTVLGVDQIIVARQAGGPKPPGPNPNWDED</sequence>
<dbReference type="Proteomes" id="UP001141434">
    <property type="component" value="Unassembled WGS sequence"/>
</dbReference>
<dbReference type="GO" id="GO:0016887">
    <property type="term" value="F:ATP hydrolysis activity"/>
    <property type="evidence" value="ECO:0007669"/>
    <property type="project" value="InterPro"/>
</dbReference>
<dbReference type="Gene3D" id="3.50.7.10">
    <property type="entry name" value="GroEL"/>
    <property type="match status" value="1"/>
</dbReference>
<proteinExistence type="inferred from homology"/>
<dbReference type="GO" id="GO:0005524">
    <property type="term" value="F:ATP binding"/>
    <property type="evidence" value="ECO:0007669"/>
    <property type="project" value="UniProtKB-KW"/>
</dbReference>
<comment type="similarity">
    <text evidence="3 14">Belongs to the TCP-1 chaperonin family.</text>
</comment>
<evidence type="ECO:0000256" key="6">
    <source>
        <dbReference type="ARBA" id="ARBA00022723"/>
    </source>
</evidence>
<comment type="cofactor">
    <cofactor evidence="1">
        <name>Zn(2+)</name>
        <dbReference type="ChEBI" id="CHEBI:29105"/>
    </cofactor>
</comment>
<evidence type="ECO:0000256" key="9">
    <source>
        <dbReference type="ARBA" id="ARBA00022833"/>
    </source>
</evidence>
<dbReference type="Gene3D" id="3.30.260.10">
    <property type="entry name" value="TCP-1-like chaperonin intermediate domain"/>
    <property type="match status" value="1"/>
</dbReference>
<accession>A0A9W9FRT5</accession>
<evidence type="ECO:0000256" key="2">
    <source>
        <dbReference type="ARBA" id="ARBA00004496"/>
    </source>
</evidence>
<keyword evidence="18" id="KW-1185">Reference proteome</keyword>
<dbReference type="GO" id="GO:0046872">
    <property type="term" value="F:metal ion binding"/>
    <property type="evidence" value="ECO:0007669"/>
    <property type="project" value="UniProtKB-KW"/>
</dbReference>
<name>A0A9W9FRT5_9EURO</name>
<evidence type="ECO:0000256" key="4">
    <source>
        <dbReference type="ARBA" id="ARBA00022490"/>
    </source>
</evidence>
<evidence type="ECO:0000256" key="8">
    <source>
        <dbReference type="ARBA" id="ARBA00022801"/>
    </source>
</evidence>
<evidence type="ECO:0000259" key="16">
    <source>
        <dbReference type="Pfam" id="PF01435"/>
    </source>
</evidence>
<dbReference type="GO" id="GO:0005832">
    <property type="term" value="C:chaperonin-containing T-complex"/>
    <property type="evidence" value="ECO:0007669"/>
    <property type="project" value="UniProtKB-ARBA"/>
</dbReference>
<dbReference type="Gene3D" id="3.30.2010.10">
    <property type="entry name" value="Metalloproteases ('zincins'), catalytic domain"/>
    <property type="match status" value="1"/>
</dbReference>
<keyword evidence="7 14" id="KW-0547">Nucleotide-binding</keyword>
<dbReference type="InterPro" id="IPR027410">
    <property type="entry name" value="TCP-1-like_intermed_sf"/>
</dbReference>
<dbReference type="InterPro" id="IPR017998">
    <property type="entry name" value="Chaperone_TCP-1"/>
</dbReference>
<comment type="caution">
    <text evidence="17">The sequence shown here is derived from an EMBL/GenBank/DDBJ whole genome shotgun (WGS) entry which is preliminary data.</text>
</comment>
<dbReference type="GO" id="GO:0004222">
    <property type="term" value="F:metalloendopeptidase activity"/>
    <property type="evidence" value="ECO:0007669"/>
    <property type="project" value="InterPro"/>
</dbReference>
<evidence type="ECO:0000256" key="13">
    <source>
        <dbReference type="ARBA" id="ARBA00029602"/>
    </source>
</evidence>
<dbReference type="PROSITE" id="PS00995">
    <property type="entry name" value="TCP1_3"/>
    <property type="match status" value="1"/>
</dbReference>
<evidence type="ECO:0000256" key="10">
    <source>
        <dbReference type="ARBA" id="ARBA00022840"/>
    </source>
</evidence>
<evidence type="ECO:0000256" key="7">
    <source>
        <dbReference type="ARBA" id="ARBA00022741"/>
    </source>
</evidence>
<dbReference type="SUPFAM" id="SSF54849">
    <property type="entry name" value="GroEL-intermediate domain like"/>
    <property type="match status" value="1"/>
</dbReference>
<comment type="subcellular location">
    <subcellularLocation>
        <location evidence="2">Cytoplasm</location>
    </subcellularLocation>
</comment>
<dbReference type="InterPro" id="IPR002194">
    <property type="entry name" value="Chaperonin_TCP-1_CS"/>
</dbReference>
<keyword evidence="6" id="KW-0479">Metal-binding</keyword>
<evidence type="ECO:0000256" key="1">
    <source>
        <dbReference type="ARBA" id="ARBA00001947"/>
    </source>
</evidence>
<dbReference type="AlphaFoldDB" id="A0A9W9FRT5"/>
<dbReference type="Gene3D" id="1.10.560.10">
    <property type="entry name" value="GroEL-like equatorial domain"/>
    <property type="match status" value="1"/>
</dbReference>
<dbReference type="GO" id="GO:0140662">
    <property type="term" value="F:ATP-dependent protein folding chaperone"/>
    <property type="evidence" value="ECO:0007669"/>
    <property type="project" value="InterPro"/>
</dbReference>
<keyword evidence="8" id="KW-0378">Hydrolase</keyword>
<dbReference type="NCBIfam" id="TIGR02346">
    <property type="entry name" value="chap_CCT_theta"/>
    <property type="match status" value="1"/>
</dbReference>
<dbReference type="EMBL" id="JAPMSZ010000004">
    <property type="protein sequence ID" value="KAJ5105218.1"/>
    <property type="molecule type" value="Genomic_DNA"/>
</dbReference>
<organism evidence="17 18">
    <name type="scientific">Penicillium alfredii</name>
    <dbReference type="NCBI Taxonomy" id="1506179"/>
    <lineage>
        <taxon>Eukaryota</taxon>
        <taxon>Fungi</taxon>
        <taxon>Dikarya</taxon>
        <taxon>Ascomycota</taxon>
        <taxon>Pezizomycotina</taxon>
        <taxon>Eurotiomycetes</taxon>
        <taxon>Eurotiomycetidae</taxon>
        <taxon>Eurotiales</taxon>
        <taxon>Aspergillaceae</taxon>
        <taxon>Penicillium</taxon>
    </lineage>
</organism>
<dbReference type="GO" id="GO:0006508">
    <property type="term" value="P:proteolysis"/>
    <property type="evidence" value="ECO:0007669"/>
    <property type="project" value="UniProtKB-KW"/>
</dbReference>
<evidence type="ECO:0000256" key="3">
    <source>
        <dbReference type="ARBA" id="ARBA00008020"/>
    </source>
</evidence>
<keyword evidence="9" id="KW-0862">Zinc</keyword>
<evidence type="ECO:0000256" key="11">
    <source>
        <dbReference type="ARBA" id="ARBA00023049"/>
    </source>
</evidence>
<feature type="domain" description="Peptidase M48" evidence="16">
    <location>
        <begin position="190"/>
        <end position="363"/>
    </location>
</feature>
<evidence type="ECO:0000313" key="17">
    <source>
        <dbReference type="EMBL" id="KAJ5105218.1"/>
    </source>
</evidence>
<feature type="region of interest" description="Disordered" evidence="15">
    <location>
        <begin position="851"/>
        <end position="876"/>
    </location>
</feature>
<evidence type="ECO:0000313" key="18">
    <source>
        <dbReference type="Proteomes" id="UP001141434"/>
    </source>
</evidence>
<dbReference type="PRINTS" id="PR00304">
    <property type="entry name" value="TCOMPLEXTCP1"/>
</dbReference>
<dbReference type="CDD" id="cd03341">
    <property type="entry name" value="TCP1_theta"/>
    <property type="match status" value="1"/>
</dbReference>
<reference evidence="17" key="1">
    <citation type="submission" date="2022-11" db="EMBL/GenBank/DDBJ databases">
        <authorList>
            <person name="Petersen C."/>
        </authorList>
    </citation>
    <scope>NUCLEOTIDE SEQUENCE</scope>
    <source>
        <strain evidence="17">IBT 34128</strain>
    </source>
</reference>
<dbReference type="SUPFAM" id="SSF48592">
    <property type="entry name" value="GroEL equatorial domain-like"/>
    <property type="match status" value="1"/>
</dbReference>
<protein>
    <recommendedName>
        <fullName evidence="13">CCT-theta</fullName>
    </recommendedName>
</protein>
<dbReference type="OrthoDB" id="1748577at2759"/>
<feature type="compositionally biased region" description="Acidic residues" evidence="15">
    <location>
        <begin position="862"/>
        <end position="876"/>
    </location>
</feature>
<dbReference type="GO" id="GO:0051082">
    <property type="term" value="F:unfolded protein binding"/>
    <property type="evidence" value="ECO:0007669"/>
    <property type="project" value="InterPro"/>
</dbReference>
<dbReference type="GeneID" id="81392315"/>
<dbReference type="Pfam" id="PF01435">
    <property type="entry name" value="Peptidase_M48"/>
    <property type="match status" value="1"/>
</dbReference>
<reference evidence="17" key="2">
    <citation type="journal article" date="2023" name="IMA Fungus">
        <title>Comparative genomic study of the Penicillium genus elucidates a diverse pangenome and 15 lateral gene transfer events.</title>
        <authorList>
            <person name="Petersen C."/>
            <person name="Sorensen T."/>
            <person name="Nielsen M.R."/>
            <person name="Sondergaard T.E."/>
            <person name="Sorensen J.L."/>
            <person name="Fitzpatrick D.A."/>
            <person name="Frisvad J.C."/>
            <person name="Nielsen K.L."/>
        </authorList>
    </citation>
    <scope>NUCLEOTIDE SEQUENCE</scope>
    <source>
        <strain evidence="17">IBT 34128</strain>
    </source>
</reference>
<dbReference type="InterPro" id="IPR027409">
    <property type="entry name" value="GroEL-like_apical_dom_sf"/>
</dbReference>
<evidence type="ECO:0000256" key="12">
    <source>
        <dbReference type="ARBA" id="ARBA00023186"/>
    </source>
</evidence>
<dbReference type="CDD" id="cd07331">
    <property type="entry name" value="M48C_Oma1_like"/>
    <property type="match status" value="1"/>
</dbReference>
<dbReference type="InterPro" id="IPR001915">
    <property type="entry name" value="Peptidase_M48"/>
</dbReference>
<keyword evidence="4" id="KW-0963">Cytoplasm</keyword>
<dbReference type="InterPro" id="IPR027413">
    <property type="entry name" value="GROEL-like_equatorial_sf"/>
</dbReference>
<dbReference type="FunFam" id="3.50.7.10:FF:000008">
    <property type="entry name" value="T-complex protein 1 subunit theta"/>
    <property type="match status" value="1"/>
</dbReference>
<keyword evidence="12 14" id="KW-0143">Chaperone</keyword>
<dbReference type="SUPFAM" id="SSF52029">
    <property type="entry name" value="GroEL apical domain-like"/>
    <property type="match status" value="1"/>
</dbReference>
<dbReference type="InterPro" id="IPR002423">
    <property type="entry name" value="Cpn60/GroEL/TCP-1"/>
</dbReference>
<evidence type="ECO:0000256" key="15">
    <source>
        <dbReference type="SAM" id="MobiDB-lite"/>
    </source>
</evidence>
<keyword evidence="11" id="KW-0482">Metalloprotease</keyword>
<gene>
    <name evidence="17" type="ORF">NUU61_002565</name>
</gene>
<dbReference type="InterPro" id="IPR012721">
    <property type="entry name" value="Chap_CCT_theta"/>
</dbReference>
<keyword evidence="5" id="KW-0645">Protease</keyword>
<keyword evidence="10 14" id="KW-0067">ATP-binding</keyword>
<evidence type="ECO:0000256" key="14">
    <source>
        <dbReference type="RuleBase" id="RU004187"/>
    </source>
</evidence>